<proteinExistence type="predicted"/>
<accession>A0A0E9VCI4</accession>
<dbReference type="EMBL" id="GBXM01032768">
    <property type="protein sequence ID" value="JAH75809.1"/>
    <property type="molecule type" value="Transcribed_RNA"/>
</dbReference>
<reference evidence="1" key="2">
    <citation type="journal article" date="2015" name="Fish Shellfish Immunol.">
        <title>Early steps in the European eel (Anguilla anguilla)-Vibrio vulnificus interaction in the gills: Role of the RtxA13 toxin.</title>
        <authorList>
            <person name="Callol A."/>
            <person name="Pajuelo D."/>
            <person name="Ebbesson L."/>
            <person name="Teles M."/>
            <person name="MacKenzie S."/>
            <person name="Amaro C."/>
        </authorList>
    </citation>
    <scope>NUCLEOTIDE SEQUENCE</scope>
</reference>
<name>A0A0E9VCI4_ANGAN</name>
<dbReference type="AlphaFoldDB" id="A0A0E9VCI4"/>
<organism evidence="1">
    <name type="scientific">Anguilla anguilla</name>
    <name type="common">European freshwater eel</name>
    <name type="synonym">Muraena anguilla</name>
    <dbReference type="NCBI Taxonomy" id="7936"/>
    <lineage>
        <taxon>Eukaryota</taxon>
        <taxon>Metazoa</taxon>
        <taxon>Chordata</taxon>
        <taxon>Craniata</taxon>
        <taxon>Vertebrata</taxon>
        <taxon>Euteleostomi</taxon>
        <taxon>Actinopterygii</taxon>
        <taxon>Neopterygii</taxon>
        <taxon>Teleostei</taxon>
        <taxon>Anguilliformes</taxon>
        <taxon>Anguillidae</taxon>
        <taxon>Anguilla</taxon>
    </lineage>
</organism>
<reference evidence="1" key="1">
    <citation type="submission" date="2014-11" db="EMBL/GenBank/DDBJ databases">
        <authorList>
            <person name="Amaro Gonzalez C."/>
        </authorList>
    </citation>
    <scope>NUCLEOTIDE SEQUENCE</scope>
</reference>
<sequence>MFCYSNIVSTRPLKKVLPLTLPDNYHF</sequence>
<protein>
    <submittedName>
        <fullName evidence="1">Uncharacterized protein</fullName>
    </submittedName>
</protein>
<evidence type="ECO:0000313" key="1">
    <source>
        <dbReference type="EMBL" id="JAH75809.1"/>
    </source>
</evidence>